<reference evidence="1 2" key="1">
    <citation type="submission" date="2023-07" db="EMBL/GenBank/DDBJ databases">
        <title>Sequencing the genomes of 1000 actinobacteria strains.</title>
        <authorList>
            <person name="Klenk H.-P."/>
        </authorList>
    </citation>
    <scope>NUCLEOTIDE SEQUENCE [LARGE SCALE GENOMIC DNA]</scope>
    <source>
        <strain evidence="1 2">DSM 44710</strain>
    </source>
</reference>
<gene>
    <name evidence="1" type="ORF">J2S43_007845</name>
</gene>
<evidence type="ECO:0000313" key="2">
    <source>
        <dbReference type="Proteomes" id="UP001240984"/>
    </source>
</evidence>
<accession>A0ABT9N6L0</accession>
<proteinExistence type="predicted"/>
<dbReference type="EMBL" id="JAUSRA010000001">
    <property type="protein sequence ID" value="MDP9799333.1"/>
    <property type="molecule type" value="Genomic_DNA"/>
</dbReference>
<protein>
    <recommendedName>
        <fullName evidence="3">CopG family transcriptional regulator</fullName>
    </recommendedName>
</protein>
<dbReference type="Proteomes" id="UP001240984">
    <property type="component" value="Unassembled WGS sequence"/>
</dbReference>
<name>A0ABT9N6L0_9ACTN</name>
<dbReference type="RefSeq" id="WP_306838120.1">
    <property type="nucleotide sequence ID" value="NZ_JAUSRA010000001.1"/>
</dbReference>
<keyword evidence="2" id="KW-1185">Reference proteome</keyword>
<sequence>MTEKRAGRPATGQTPVRTVRLGAIWDEASELATANGEKMTALVERALRAEIARLRRQAGKPPP</sequence>
<comment type="caution">
    <text evidence="1">The sequence shown here is derived from an EMBL/GenBank/DDBJ whole genome shotgun (WGS) entry which is preliminary data.</text>
</comment>
<evidence type="ECO:0008006" key="3">
    <source>
        <dbReference type="Google" id="ProtNLM"/>
    </source>
</evidence>
<organism evidence="1 2">
    <name type="scientific">Catenuloplanes nepalensis</name>
    <dbReference type="NCBI Taxonomy" id="587533"/>
    <lineage>
        <taxon>Bacteria</taxon>
        <taxon>Bacillati</taxon>
        <taxon>Actinomycetota</taxon>
        <taxon>Actinomycetes</taxon>
        <taxon>Micromonosporales</taxon>
        <taxon>Micromonosporaceae</taxon>
        <taxon>Catenuloplanes</taxon>
    </lineage>
</organism>
<evidence type="ECO:0000313" key="1">
    <source>
        <dbReference type="EMBL" id="MDP9799333.1"/>
    </source>
</evidence>